<reference evidence="3 4" key="1">
    <citation type="journal article" date="2011" name="J. Bacteriol.">
        <title>Whole-genome shotgun sequencing of the sulfur-oxidizing chemoautotroph Tetrathiobacter kashmirensis.</title>
        <authorList>
            <person name="Ghosh W."/>
            <person name="George A."/>
            <person name="Agarwal A."/>
            <person name="Raj P."/>
            <person name="Alam M."/>
            <person name="Pyne P."/>
            <person name="Das Gupta S.K."/>
        </authorList>
    </citation>
    <scope>NUCLEOTIDE SEQUENCE [LARGE SCALE GENOMIC DNA]</scope>
    <source>
        <strain evidence="3 4">WT001</strain>
    </source>
</reference>
<evidence type="ECO:0000313" key="3">
    <source>
        <dbReference type="EMBL" id="AFK62745.1"/>
    </source>
</evidence>
<feature type="region of interest" description="Disordered" evidence="1">
    <location>
        <begin position="20"/>
        <end position="52"/>
    </location>
</feature>
<feature type="chain" id="PRO_5003680223" description="Peptidase inhibitor I78 family protein" evidence="2">
    <location>
        <begin position="25"/>
        <end position="95"/>
    </location>
</feature>
<dbReference type="EMBL" id="CP003555">
    <property type="protein sequence ID" value="AFK62745.1"/>
    <property type="molecule type" value="Genomic_DNA"/>
</dbReference>
<dbReference type="Gene3D" id="3.30.10.10">
    <property type="entry name" value="Trypsin Inhibitor V, subunit A"/>
    <property type="match status" value="1"/>
</dbReference>
<dbReference type="Pfam" id="PF11720">
    <property type="entry name" value="Inhibitor_I78"/>
    <property type="match status" value="1"/>
</dbReference>
<keyword evidence="2" id="KW-0732">Signal</keyword>
<dbReference type="AlphaFoldDB" id="I3UCK7"/>
<dbReference type="PANTHER" id="PTHR39600">
    <property type="entry name" value="PEPTIDASE INHIBITOR I78 FAMILY PROTEIN"/>
    <property type="match status" value="1"/>
</dbReference>
<name>I3UCK7_ADVKW</name>
<evidence type="ECO:0000313" key="4">
    <source>
        <dbReference type="Proteomes" id="UP000005267"/>
    </source>
</evidence>
<reference evidence="4" key="2">
    <citation type="journal article" date="2013" name="PLoS ONE">
        <title>Genome implosion elicits host-confinement in Alcaligenaceae: evidence from the comparative genomics of Tetrathiobacter kashmirensis, a pathogen in the making.</title>
        <authorList>
            <person name="Ghosh W."/>
            <person name="Alam M."/>
            <person name="Roy C."/>
            <person name="Pyne P."/>
            <person name="George A."/>
            <person name="Chakraborty R."/>
            <person name="Majumder S."/>
            <person name="Agarwal A."/>
            <person name="Chakraborty S."/>
            <person name="Majumdar S."/>
            <person name="Gupta S.K."/>
        </authorList>
    </citation>
    <scope>NUCLEOTIDE SEQUENCE [LARGE SCALE GENOMIC DNA]</scope>
    <source>
        <strain evidence="4">WT001</strain>
    </source>
</reference>
<organism evidence="3 4">
    <name type="scientific">Advenella kashmirensis (strain DSM 17095 / LMG 22695 / WT001)</name>
    <name type="common">Tetrathiobacter kashmirensis</name>
    <dbReference type="NCBI Taxonomy" id="1036672"/>
    <lineage>
        <taxon>Bacteria</taxon>
        <taxon>Pseudomonadati</taxon>
        <taxon>Pseudomonadota</taxon>
        <taxon>Betaproteobacteria</taxon>
        <taxon>Burkholderiales</taxon>
        <taxon>Alcaligenaceae</taxon>
    </lineage>
</organism>
<dbReference type="PROSITE" id="PS51257">
    <property type="entry name" value="PROKAR_LIPOPROTEIN"/>
    <property type="match status" value="1"/>
</dbReference>
<gene>
    <name evidence="3" type="ordered locus">TKWG_13095</name>
</gene>
<dbReference type="PANTHER" id="PTHR39600:SF1">
    <property type="entry name" value="PEPTIDASE INHIBITOR I78 FAMILY PROTEIN"/>
    <property type="match status" value="1"/>
</dbReference>
<proteinExistence type="predicted"/>
<feature type="signal peptide" evidence="2">
    <location>
        <begin position="1"/>
        <end position="24"/>
    </location>
</feature>
<sequence>MKQLIAAIPLVVLAACQAPTPGRAQNPSQTQTEDQCGAKSHQSLVGTKDKALDKSTLPKSARVIYPDSVVTMDFSAERLNIHVGKDGKISRVTCG</sequence>
<evidence type="ECO:0000256" key="2">
    <source>
        <dbReference type="SAM" id="SignalP"/>
    </source>
</evidence>
<evidence type="ECO:0000256" key="1">
    <source>
        <dbReference type="SAM" id="MobiDB-lite"/>
    </source>
</evidence>
<dbReference type="KEGG" id="aka:TKWG_13095"/>
<evidence type="ECO:0008006" key="5">
    <source>
        <dbReference type="Google" id="ProtNLM"/>
    </source>
</evidence>
<feature type="compositionally biased region" description="Polar residues" evidence="1">
    <location>
        <begin position="23"/>
        <end position="45"/>
    </location>
</feature>
<accession>I3UCK7</accession>
<keyword evidence="4" id="KW-1185">Reference proteome</keyword>
<dbReference type="RefSeq" id="WP_014750836.1">
    <property type="nucleotide sequence ID" value="NC_017964.1"/>
</dbReference>
<dbReference type="OrthoDB" id="8724542at2"/>
<dbReference type="InterPro" id="IPR021719">
    <property type="entry name" value="Prot_inh_I78"/>
</dbReference>
<protein>
    <recommendedName>
        <fullName evidence="5">Peptidase inhibitor I78 family protein</fullName>
    </recommendedName>
</protein>
<dbReference type="Proteomes" id="UP000005267">
    <property type="component" value="Chromosome"/>
</dbReference>
<dbReference type="HOGENOM" id="CLU_123717_2_1_4"/>